<evidence type="ECO:0000259" key="4">
    <source>
        <dbReference type="Pfam" id="PF07992"/>
    </source>
</evidence>
<accession>A0ABY4N034</accession>
<dbReference type="SUPFAM" id="SSF51905">
    <property type="entry name" value="FAD/NAD(P)-binding domain"/>
    <property type="match status" value="1"/>
</dbReference>
<feature type="domain" description="FAD/NAD(P)-binding" evidence="4">
    <location>
        <begin position="9"/>
        <end position="288"/>
    </location>
</feature>
<evidence type="ECO:0000256" key="1">
    <source>
        <dbReference type="ARBA" id="ARBA00022630"/>
    </source>
</evidence>
<dbReference type="Pfam" id="PF07992">
    <property type="entry name" value="Pyr_redox_2"/>
    <property type="match status" value="1"/>
</dbReference>
<proteinExistence type="predicted"/>
<dbReference type="PANTHER" id="PTHR48105">
    <property type="entry name" value="THIOREDOXIN REDUCTASE 1-RELATED-RELATED"/>
    <property type="match status" value="1"/>
</dbReference>
<evidence type="ECO:0000313" key="5">
    <source>
        <dbReference type="EMBL" id="UQN15295.1"/>
    </source>
</evidence>
<dbReference type="InterPro" id="IPR050097">
    <property type="entry name" value="Ferredoxin-NADP_redctase_2"/>
</dbReference>
<organism evidence="5">
    <name type="scientific">Gulosibacter sediminis</name>
    <dbReference type="NCBI Taxonomy" id="1729695"/>
    <lineage>
        <taxon>Bacteria</taxon>
        <taxon>Bacillati</taxon>
        <taxon>Actinomycetota</taxon>
        <taxon>Actinomycetes</taxon>
        <taxon>Micrococcales</taxon>
        <taxon>Microbacteriaceae</taxon>
        <taxon>Gulosibacter</taxon>
    </lineage>
</organism>
<reference evidence="5" key="1">
    <citation type="submission" date="2022-05" db="EMBL/GenBank/DDBJ databases">
        <title>Complete genome sequence of toluene-degrading Gulosibacter sediminis strain ACHW.36C.</title>
        <authorList>
            <person name="Wai A.C."/>
            <person name="Lai G.K."/>
            <person name="Griffin S.D."/>
            <person name="Leung F.C."/>
        </authorList>
    </citation>
    <scope>NUCLEOTIDE SEQUENCE [LARGE SCALE GENOMIC DNA]</scope>
    <source>
        <strain evidence="5">ACHW.36C</strain>
    </source>
</reference>
<evidence type="ECO:0000256" key="3">
    <source>
        <dbReference type="ARBA" id="ARBA00048132"/>
    </source>
</evidence>
<evidence type="ECO:0000256" key="2">
    <source>
        <dbReference type="ARBA" id="ARBA00023002"/>
    </source>
</evidence>
<protein>
    <submittedName>
        <fullName evidence="5">NAD(P)/FAD-dependent oxidoreductase</fullName>
    </submittedName>
</protein>
<dbReference type="InterPro" id="IPR036188">
    <property type="entry name" value="FAD/NAD-bd_sf"/>
</dbReference>
<gene>
    <name evidence="5" type="ORF">M3M28_02150</name>
</gene>
<keyword evidence="2" id="KW-0560">Oxidoreductase</keyword>
<dbReference type="Gene3D" id="3.50.50.60">
    <property type="entry name" value="FAD/NAD(P)-binding domain"/>
    <property type="match status" value="2"/>
</dbReference>
<dbReference type="InterPro" id="IPR023753">
    <property type="entry name" value="FAD/NAD-binding_dom"/>
</dbReference>
<dbReference type="EMBL" id="CP097160">
    <property type="protein sequence ID" value="UQN15295.1"/>
    <property type="molecule type" value="Genomic_DNA"/>
</dbReference>
<dbReference type="PRINTS" id="PR00368">
    <property type="entry name" value="FADPNR"/>
</dbReference>
<name>A0ABY4N034_9MICO</name>
<dbReference type="PRINTS" id="PR00469">
    <property type="entry name" value="PNDRDTASEII"/>
</dbReference>
<keyword evidence="1" id="KW-0285">Flavoprotein</keyword>
<sequence>MTIAPEDHYEVVIVGGGPAGLQAALLLARQLRRVLVLDGNRPRHSATMEAHGFLSRDNIPPNELRAAGRESVEAYENAEIQFAQVTRISRDGEGFRVEAKGVRGSRARLVHGERVILATGLKEIFPELPTLRAYYGTHIHSCVVCDAWNKRDASIAVFGVPSAKTLAYRAAQLSRIGSHVTLFANEEQVHEVDAERLRLLGVAVDRRDIEDVVGERATMTGVRTVDGDVVPVEAAFVLPAFEAQIGFLDDDLRPDLDAEGLIVADNFGRTRVQNLYATGELTAPGPEVLIISAGKGARTAIAAHRDAIGF</sequence>
<comment type="catalytic activity">
    <reaction evidence="3">
        <text>[thioredoxin]-dithiol + NADP(+) = [thioredoxin]-disulfide + NADPH + H(+)</text>
        <dbReference type="Rhea" id="RHEA:20345"/>
        <dbReference type="Rhea" id="RHEA-COMP:10698"/>
        <dbReference type="Rhea" id="RHEA-COMP:10700"/>
        <dbReference type="ChEBI" id="CHEBI:15378"/>
        <dbReference type="ChEBI" id="CHEBI:29950"/>
        <dbReference type="ChEBI" id="CHEBI:50058"/>
        <dbReference type="ChEBI" id="CHEBI:57783"/>
        <dbReference type="ChEBI" id="CHEBI:58349"/>
        <dbReference type="EC" id="1.8.1.9"/>
    </reaction>
</comment>